<reference evidence="3" key="1">
    <citation type="submission" date="2019-12" db="UniProtKB">
        <authorList>
            <consortium name="WormBaseParasite"/>
        </authorList>
    </citation>
    <scope>IDENTIFICATION</scope>
</reference>
<evidence type="ECO:0000256" key="1">
    <source>
        <dbReference type="SAM" id="SignalP"/>
    </source>
</evidence>
<protein>
    <submittedName>
        <fullName evidence="3">Uncharacterized protein</fullName>
    </submittedName>
</protein>
<organism evidence="2 3">
    <name type="scientific">Trichuris muris</name>
    <name type="common">Mouse whipworm</name>
    <dbReference type="NCBI Taxonomy" id="70415"/>
    <lineage>
        <taxon>Eukaryota</taxon>
        <taxon>Metazoa</taxon>
        <taxon>Ecdysozoa</taxon>
        <taxon>Nematoda</taxon>
        <taxon>Enoplea</taxon>
        <taxon>Dorylaimia</taxon>
        <taxon>Trichinellida</taxon>
        <taxon>Trichuridae</taxon>
        <taxon>Trichuris</taxon>
    </lineage>
</organism>
<dbReference type="Proteomes" id="UP000046395">
    <property type="component" value="Unassembled WGS sequence"/>
</dbReference>
<evidence type="ECO:0000313" key="2">
    <source>
        <dbReference type="Proteomes" id="UP000046395"/>
    </source>
</evidence>
<keyword evidence="2" id="KW-1185">Reference proteome</keyword>
<evidence type="ECO:0000313" key="3">
    <source>
        <dbReference type="WBParaSite" id="TMUE_1000005398.1"/>
    </source>
</evidence>
<sequence length="181" mass="20535">MVPPLVVLLLVSLCRICNTDSLPTLLASWKSPDEQVHRARLVNWYPIEATVPQFHLVQEEDQANGDSSKWSSQNAEGTMQQVGAVDTGKALPLLLRGTSLSRLRTLKKITRKGIGWQPLKRDVLSQLSYLDQTDEDQKLRRQEILQGQTTDDVYNAKYEMLNLEPSMYSNEAVHRKQFAGE</sequence>
<name>A0A5S6QDU2_TRIMR</name>
<dbReference type="WBParaSite" id="TMUE_1000005398.1">
    <property type="protein sequence ID" value="TMUE_1000005398.1"/>
    <property type="gene ID" value="WBGene00289626"/>
</dbReference>
<dbReference type="AlphaFoldDB" id="A0A5S6QDU2"/>
<feature type="chain" id="PRO_5024282898" evidence="1">
    <location>
        <begin position="20"/>
        <end position="181"/>
    </location>
</feature>
<keyword evidence="1" id="KW-0732">Signal</keyword>
<accession>A0A5S6QDU2</accession>
<proteinExistence type="predicted"/>
<feature type="signal peptide" evidence="1">
    <location>
        <begin position="1"/>
        <end position="19"/>
    </location>
</feature>